<comment type="catalytic activity">
    <reaction evidence="1">
        <text>ATP + protein L-histidine = ADP + protein N-phospho-L-histidine.</text>
        <dbReference type="EC" id="2.7.13.3"/>
    </reaction>
</comment>
<feature type="domain" description="Response regulatory" evidence="9">
    <location>
        <begin position="8"/>
        <end position="124"/>
    </location>
</feature>
<evidence type="ECO:0000259" key="8">
    <source>
        <dbReference type="PROSITE" id="PS50109"/>
    </source>
</evidence>
<evidence type="ECO:0000313" key="11">
    <source>
        <dbReference type="Proteomes" id="UP000625316"/>
    </source>
</evidence>
<dbReference type="SUPFAM" id="SSF47384">
    <property type="entry name" value="Homodimeric domain of signal transducing histidine kinase"/>
    <property type="match status" value="1"/>
</dbReference>
<proteinExistence type="predicted"/>
<dbReference type="InterPro" id="IPR003594">
    <property type="entry name" value="HATPase_dom"/>
</dbReference>
<dbReference type="Pfam" id="PF02518">
    <property type="entry name" value="HATPase_c"/>
    <property type="match status" value="1"/>
</dbReference>
<dbReference type="EMBL" id="JADEXQ010000042">
    <property type="protein sequence ID" value="MBE9030720.1"/>
    <property type="molecule type" value="Genomic_DNA"/>
</dbReference>
<dbReference type="InterPro" id="IPR005467">
    <property type="entry name" value="His_kinase_dom"/>
</dbReference>
<dbReference type="InterPro" id="IPR036097">
    <property type="entry name" value="HisK_dim/P_sf"/>
</dbReference>
<dbReference type="Gene3D" id="3.40.50.2300">
    <property type="match status" value="1"/>
</dbReference>
<evidence type="ECO:0000256" key="4">
    <source>
        <dbReference type="ARBA" id="ARBA00022679"/>
    </source>
</evidence>
<evidence type="ECO:0000256" key="1">
    <source>
        <dbReference type="ARBA" id="ARBA00000085"/>
    </source>
</evidence>
<dbReference type="Gene3D" id="1.10.287.130">
    <property type="match status" value="1"/>
</dbReference>
<keyword evidence="4" id="KW-0808">Transferase</keyword>
<dbReference type="PRINTS" id="PR00344">
    <property type="entry name" value="BCTRLSENSOR"/>
</dbReference>
<dbReference type="SMART" id="SM00388">
    <property type="entry name" value="HisKA"/>
    <property type="match status" value="1"/>
</dbReference>
<dbReference type="GO" id="GO:0000155">
    <property type="term" value="F:phosphorelay sensor kinase activity"/>
    <property type="evidence" value="ECO:0007669"/>
    <property type="project" value="InterPro"/>
</dbReference>
<dbReference type="InterPro" id="IPR004358">
    <property type="entry name" value="Sig_transdc_His_kin-like_C"/>
</dbReference>
<feature type="modified residue" description="4-aspartylphosphate" evidence="7">
    <location>
        <position position="57"/>
    </location>
</feature>
<dbReference type="InterPro" id="IPR036890">
    <property type="entry name" value="HATPase_C_sf"/>
</dbReference>
<dbReference type="SUPFAM" id="SSF52172">
    <property type="entry name" value="CheY-like"/>
    <property type="match status" value="1"/>
</dbReference>
<evidence type="ECO:0000256" key="2">
    <source>
        <dbReference type="ARBA" id="ARBA00012438"/>
    </source>
</evidence>
<dbReference type="EC" id="2.7.13.3" evidence="2"/>
<dbReference type="PANTHER" id="PTHR43547">
    <property type="entry name" value="TWO-COMPONENT HISTIDINE KINASE"/>
    <property type="match status" value="1"/>
</dbReference>
<evidence type="ECO:0000259" key="9">
    <source>
        <dbReference type="PROSITE" id="PS50110"/>
    </source>
</evidence>
<dbReference type="InterPro" id="IPR003661">
    <property type="entry name" value="HisK_dim/P_dom"/>
</dbReference>
<evidence type="ECO:0000313" key="10">
    <source>
        <dbReference type="EMBL" id="MBE9030720.1"/>
    </source>
</evidence>
<evidence type="ECO:0000256" key="6">
    <source>
        <dbReference type="ARBA" id="ARBA00023012"/>
    </source>
</evidence>
<accession>A0A928VLW0</accession>
<feature type="domain" description="Histidine kinase" evidence="8">
    <location>
        <begin position="153"/>
        <end position="367"/>
    </location>
</feature>
<dbReference type="Pfam" id="PF00512">
    <property type="entry name" value="HisKA"/>
    <property type="match status" value="1"/>
</dbReference>
<gene>
    <name evidence="10" type="ORF">IQ266_13365</name>
</gene>
<reference evidence="10" key="1">
    <citation type="submission" date="2020-10" db="EMBL/GenBank/DDBJ databases">
        <authorList>
            <person name="Castelo-Branco R."/>
            <person name="Eusebio N."/>
            <person name="Adriana R."/>
            <person name="Vieira A."/>
            <person name="Brugerolle De Fraissinette N."/>
            <person name="Rezende De Castro R."/>
            <person name="Schneider M.P."/>
            <person name="Vasconcelos V."/>
            <person name="Leao P.N."/>
        </authorList>
    </citation>
    <scope>NUCLEOTIDE SEQUENCE</scope>
    <source>
        <strain evidence="10">LEGE 11480</strain>
    </source>
</reference>
<comment type="caution">
    <text evidence="10">The sequence shown here is derived from an EMBL/GenBank/DDBJ whole genome shotgun (WGS) entry which is preliminary data.</text>
</comment>
<dbReference type="SMART" id="SM00387">
    <property type="entry name" value="HATPase_c"/>
    <property type="match status" value="1"/>
</dbReference>
<keyword evidence="5 10" id="KW-0418">Kinase</keyword>
<dbReference type="AlphaFoldDB" id="A0A928VLW0"/>
<protein>
    <recommendedName>
        <fullName evidence="2">histidine kinase</fullName>
        <ecNumber evidence="2">2.7.13.3</ecNumber>
    </recommendedName>
</protein>
<dbReference type="InterPro" id="IPR011006">
    <property type="entry name" value="CheY-like_superfamily"/>
</dbReference>
<sequence>MTTPTMPNLWVVDDEENNLTVVELLLTQANYELSYFNSAMPMLEAIQHNLPDLILLDVMMPGIDGIELCRRLKQDARTKHVPIIMVTALSSREDLARCLDAGADDFISKPLNGLELRARVKSLLRIKRQYDELQTLVHLRDEMLNLRVDLSNMVIHDLRNPLANILLSCQIMQMRGMDDRNMKKIQQIEYSGHRLESMIDSLLVTAKLESGKLALQPDTVNLHQLIAQVMQEFRAIAEQQTVNLVQELTPAPLYVQGDATLLRRVLDNLLSNALKFAPAESEVTLAVLSHDQHVILQVRDQGKGVQPELREQIFSKFEIGQHLPQVKQMGLGLAFCKMVVEAHEGQIQVEDNQPKGCVFTIRLPRDHDDMTNQADPAAEML</sequence>
<organism evidence="10 11">
    <name type="scientific">Romeriopsis navalis LEGE 11480</name>
    <dbReference type="NCBI Taxonomy" id="2777977"/>
    <lineage>
        <taxon>Bacteria</taxon>
        <taxon>Bacillati</taxon>
        <taxon>Cyanobacteriota</taxon>
        <taxon>Cyanophyceae</taxon>
        <taxon>Leptolyngbyales</taxon>
        <taxon>Leptolyngbyaceae</taxon>
        <taxon>Romeriopsis</taxon>
        <taxon>Romeriopsis navalis</taxon>
    </lineage>
</organism>
<dbReference type="CDD" id="cd00082">
    <property type="entry name" value="HisKA"/>
    <property type="match status" value="1"/>
</dbReference>
<dbReference type="Gene3D" id="3.30.565.10">
    <property type="entry name" value="Histidine kinase-like ATPase, C-terminal domain"/>
    <property type="match status" value="1"/>
</dbReference>
<keyword evidence="6" id="KW-0902">Two-component regulatory system</keyword>
<dbReference type="PANTHER" id="PTHR43547:SF2">
    <property type="entry name" value="HYBRID SIGNAL TRANSDUCTION HISTIDINE KINASE C"/>
    <property type="match status" value="1"/>
</dbReference>
<evidence type="ECO:0000256" key="7">
    <source>
        <dbReference type="PROSITE-ProRule" id="PRU00169"/>
    </source>
</evidence>
<dbReference type="SMART" id="SM00448">
    <property type="entry name" value="REC"/>
    <property type="match status" value="1"/>
</dbReference>
<name>A0A928VLW0_9CYAN</name>
<keyword evidence="3 7" id="KW-0597">Phosphoprotein</keyword>
<keyword evidence="11" id="KW-1185">Reference proteome</keyword>
<dbReference type="Pfam" id="PF00072">
    <property type="entry name" value="Response_reg"/>
    <property type="match status" value="1"/>
</dbReference>
<evidence type="ECO:0000256" key="3">
    <source>
        <dbReference type="ARBA" id="ARBA00022553"/>
    </source>
</evidence>
<dbReference type="Proteomes" id="UP000625316">
    <property type="component" value="Unassembled WGS sequence"/>
</dbReference>
<dbReference type="FunFam" id="3.30.565.10:FF:000006">
    <property type="entry name" value="Sensor histidine kinase WalK"/>
    <property type="match status" value="1"/>
</dbReference>
<evidence type="ECO:0000256" key="5">
    <source>
        <dbReference type="ARBA" id="ARBA00022777"/>
    </source>
</evidence>
<dbReference type="InterPro" id="IPR001789">
    <property type="entry name" value="Sig_transdc_resp-reg_receiver"/>
</dbReference>
<dbReference type="SUPFAM" id="SSF55874">
    <property type="entry name" value="ATPase domain of HSP90 chaperone/DNA topoisomerase II/histidine kinase"/>
    <property type="match status" value="1"/>
</dbReference>
<dbReference type="PROSITE" id="PS50109">
    <property type="entry name" value="HIS_KIN"/>
    <property type="match status" value="1"/>
</dbReference>
<dbReference type="PROSITE" id="PS50110">
    <property type="entry name" value="RESPONSE_REGULATORY"/>
    <property type="match status" value="1"/>
</dbReference>